<keyword evidence="1" id="KW-1133">Transmembrane helix</keyword>
<proteinExistence type="predicted"/>
<evidence type="ECO:0000313" key="2">
    <source>
        <dbReference type="EMBL" id="KAG1780227.1"/>
    </source>
</evidence>
<name>A0A9P7D5Z1_9AGAM</name>
<keyword evidence="1" id="KW-0812">Transmembrane</keyword>
<feature type="transmembrane region" description="Helical" evidence="1">
    <location>
        <begin position="50"/>
        <end position="75"/>
    </location>
</feature>
<evidence type="ECO:0000256" key="1">
    <source>
        <dbReference type="SAM" id="Phobius"/>
    </source>
</evidence>
<feature type="transmembrane region" description="Helical" evidence="1">
    <location>
        <begin position="128"/>
        <end position="146"/>
    </location>
</feature>
<dbReference type="AlphaFoldDB" id="A0A9P7D5Z1"/>
<sequence length="195" mass="22469">MVDWKTPKEIEVEGVAFAKAVYVLFGIYIWEICTTGRFELSIFLGRRKLAWPLVLFFFLCRYSMFFAFIGFMALWEWKRRAVLSMLALSFGQCAILIRTIMTVQASWDHQAGACVVVRTNHILLNLNYAYTISFDFVILVMTLFVLRKRFRHEDLSGLLCRDGLVYFLITSTCNTVPAVLAALDLNGEPIMSQCF</sequence>
<feature type="transmembrane region" description="Helical" evidence="1">
    <location>
        <begin position="82"/>
        <end position="101"/>
    </location>
</feature>
<evidence type="ECO:0000313" key="3">
    <source>
        <dbReference type="Proteomes" id="UP000714275"/>
    </source>
</evidence>
<keyword evidence="3" id="KW-1185">Reference proteome</keyword>
<dbReference type="OrthoDB" id="3197626at2759"/>
<reference evidence="2" key="1">
    <citation type="journal article" date="2020" name="New Phytol.">
        <title>Comparative genomics reveals dynamic genome evolution in host specialist ectomycorrhizal fungi.</title>
        <authorList>
            <person name="Lofgren L.A."/>
            <person name="Nguyen N.H."/>
            <person name="Vilgalys R."/>
            <person name="Ruytinx J."/>
            <person name="Liao H.L."/>
            <person name="Branco S."/>
            <person name="Kuo A."/>
            <person name="LaButti K."/>
            <person name="Lipzen A."/>
            <person name="Andreopoulos W."/>
            <person name="Pangilinan J."/>
            <person name="Riley R."/>
            <person name="Hundley H."/>
            <person name="Na H."/>
            <person name="Barry K."/>
            <person name="Grigoriev I.V."/>
            <person name="Stajich J.E."/>
            <person name="Kennedy P.G."/>
        </authorList>
    </citation>
    <scope>NUCLEOTIDE SEQUENCE</scope>
    <source>
        <strain evidence="2">DOB743</strain>
    </source>
</reference>
<organism evidence="2 3">
    <name type="scientific">Suillus placidus</name>
    <dbReference type="NCBI Taxonomy" id="48579"/>
    <lineage>
        <taxon>Eukaryota</taxon>
        <taxon>Fungi</taxon>
        <taxon>Dikarya</taxon>
        <taxon>Basidiomycota</taxon>
        <taxon>Agaricomycotina</taxon>
        <taxon>Agaricomycetes</taxon>
        <taxon>Agaricomycetidae</taxon>
        <taxon>Boletales</taxon>
        <taxon>Suillineae</taxon>
        <taxon>Suillaceae</taxon>
        <taxon>Suillus</taxon>
    </lineage>
</organism>
<protein>
    <submittedName>
        <fullName evidence="2">Uncharacterized protein</fullName>
    </submittedName>
</protein>
<dbReference type="Proteomes" id="UP000714275">
    <property type="component" value="Unassembled WGS sequence"/>
</dbReference>
<gene>
    <name evidence="2" type="ORF">EV702DRAFT_1177987</name>
</gene>
<keyword evidence="1" id="KW-0472">Membrane</keyword>
<comment type="caution">
    <text evidence="2">The sequence shown here is derived from an EMBL/GenBank/DDBJ whole genome shotgun (WGS) entry which is preliminary data.</text>
</comment>
<dbReference type="EMBL" id="JABBWD010000009">
    <property type="protein sequence ID" value="KAG1780227.1"/>
    <property type="molecule type" value="Genomic_DNA"/>
</dbReference>
<accession>A0A9P7D5Z1</accession>